<dbReference type="STRING" id="3750.A0A498KKR2"/>
<gene>
    <name evidence="1" type="ORF">DVH24_014612</name>
</gene>
<protein>
    <submittedName>
        <fullName evidence="1">Uncharacterized protein</fullName>
    </submittedName>
</protein>
<dbReference type="AlphaFoldDB" id="A0A498KKR2"/>
<evidence type="ECO:0000313" key="2">
    <source>
        <dbReference type="Proteomes" id="UP000290289"/>
    </source>
</evidence>
<evidence type="ECO:0000313" key="1">
    <source>
        <dbReference type="EMBL" id="RXI08046.1"/>
    </source>
</evidence>
<proteinExistence type="predicted"/>
<comment type="caution">
    <text evidence="1">The sequence shown here is derived from an EMBL/GenBank/DDBJ whole genome shotgun (WGS) entry which is preliminary data.</text>
</comment>
<dbReference type="EMBL" id="RDQH01000327">
    <property type="protein sequence ID" value="RXI08046.1"/>
    <property type="molecule type" value="Genomic_DNA"/>
</dbReference>
<name>A0A498KKR2_MALDO</name>
<reference evidence="1 2" key="1">
    <citation type="submission" date="2018-10" db="EMBL/GenBank/DDBJ databases">
        <title>A high-quality apple genome assembly.</title>
        <authorList>
            <person name="Hu J."/>
        </authorList>
    </citation>
    <scope>NUCLEOTIDE SEQUENCE [LARGE SCALE GENOMIC DNA]</scope>
    <source>
        <strain evidence="2">cv. HFTH1</strain>
        <tissue evidence="1">Young leaf</tissue>
    </source>
</reference>
<keyword evidence="2" id="KW-1185">Reference proteome</keyword>
<dbReference type="Proteomes" id="UP000290289">
    <property type="component" value="Chromosome 1"/>
</dbReference>
<accession>A0A498KKR2</accession>
<organism evidence="1 2">
    <name type="scientific">Malus domestica</name>
    <name type="common">Apple</name>
    <name type="synonym">Pyrus malus</name>
    <dbReference type="NCBI Taxonomy" id="3750"/>
    <lineage>
        <taxon>Eukaryota</taxon>
        <taxon>Viridiplantae</taxon>
        <taxon>Streptophyta</taxon>
        <taxon>Embryophyta</taxon>
        <taxon>Tracheophyta</taxon>
        <taxon>Spermatophyta</taxon>
        <taxon>Magnoliopsida</taxon>
        <taxon>eudicotyledons</taxon>
        <taxon>Gunneridae</taxon>
        <taxon>Pentapetalae</taxon>
        <taxon>rosids</taxon>
        <taxon>fabids</taxon>
        <taxon>Rosales</taxon>
        <taxon>Rosaceae</taxon>
        <taxon>Amygdaloideae</taxon>
        <taxon>Maleae</taxon>
        <taxon>Malus</taxon>
    </lineage>
</organism>
<sequence>MACSFSRSGVWEISQYPCCFFSYAFHFSSLLPSSLYFGCFPHSLFYSWFCGSPAAVKVCWKLCPKAGARDRYWSTWTTNDLFLDISSALADCSPRYNSLSLLHDFQHGVEFVAEHVLPLLIPLLIDQQLNVQQFAKYMLFVKDIVRTMLDFLKTIAEVALGVMASAFAHERNSHVALIKLYMAMIRYCSSPPTFCTCVALIYFVF</sequence>